<organism evidence="2 3">
    <name type="scientific">Acaryochloris thomasi RCC1774</name>
    <dbReference type="NCBI Taxonomy" id="1764569"/>
    <lineage>
        <taxon>Bacteria</taxon>
        <taxon>Bacillati</taxon>
        <taxon>Cyanobacteriota</taxon>
        <taxon>Cyanophyceae</taxon>
        <taxon>Acaryochloridales</taxon>
        <taxon>Acaryochloridaceae</taxon>
        <taxon>Acaryochloris</taxon>
        <taxon>Acaryochloris thomasi</taxon>
    </lineage>
</organism>
<dbReference type="SMART" id="SM00507">
    <property type="entry name" value="HNHc"/>
    <property type="match status" value="1"/>
</dbReference>
<feature type="domain" description="HNH nuclease" evidence="1">
    <location>
        <begin position="81"/>
        <end position="131"/>
    </location>
</feature>
<dbReference type="CDD" id="cd00085">
    <property type="entry name" value="HNHc"/>
    <property type="match status" value="1"/>
</dbReference>
<evidence type="ECO:0000313" key="3">
    <source>
        <dbReference type="Proteomes" id="UP000248857"/>
    </source>
</evidence>
<evidence type="ECO:0000259" key="1">
    <source>
        <dbReference type="SMART" id="SM00507"/>
    </source>
</evidence>
<name>A0A2W1JUI9_9CYAN</name>
<dbReference type="AlphaFoldDB" id="A0A2W1JUI9"/>
<dbReference type="InterPro" id="IPR052892">
    <property type="entry name" value="NA-targeting_endonuclease"/>
</dbReference>
<dbReference type="RefSeq" id="WP_110986989.1">
    <property type="nucleotide sequence ID" value="NZ_CAWNWM010000010.1"/>
</dbReference>
<proteinExistence type="predicted"/>
<dbReference type="EMBL" id="PQWO01000010">
    <property type="protein sequence ID" value="PZD72481.1"/>
    <property type="molecule type" value="Genomic_DNA"/>
</dbReference>
<dbReference type="Proteomes" id="UP000248857">
    <property type="component" value="Unassembled WGS sequence"/>
</dbReference>
<sequence length="170" mass="19238">MTVQHAVLQNSVVVFSKAYLPLAKINIKRAIVLLVTEQAEALDFGNTQMWEVRSPSTILQVSEHIRLLMGNPERQWKIPPVNRREVLKRDQHRCQYCNSSRKLTLDHVIPRSKGGLHTWDNVVAACESCNCGKSDRTPKQAGMTLFTKPKAPIHPAVAFADQFWKSQPTP</sequence>
<dbReference type="InterPro" id="IPR003615">
    <property type="entry name" value="HNH_nuc"/>
</dbReference>
<dbReference type="PANTHER" id="PTHR33877:SF2">
    <property type="entry name" value="OS07G0170200 PROTEIN"/>
    <property type="match status" value="1"/>
</dbReference>
<dbReference type="OrthoDB" id="9802901at2"/>
<dbReference type="InterPro" id="IPR029471">
    <property type="entry name" value="HNH_5"/>
</dbReference>
<dbReference type="Pfam" id="PF14279">
    <property type="entry name" value="HNH_5"/>
    <property type="match status" value="1"/>
</dbReference>
<dbReference type="Gene3D" id="1.10.30.50">
    <property type="match status" value="1"/>
</dbReference>
<dbReference type="PANTHER" id="PTHR33877">
    <property type="entry name" value="SLL1193 PROTEIN"/>
    <property type="match status" value="1"/>
</dbReference>
<keyword evidence="3" id="KW-1185">Reference proteome</keyword>
<gene>
    <name evidence="2" type="ORF">C1752_03578</name>
</gene>
<comment type="caution">
    <text evidence="2">The sequence shown here is derived from an EMBL/GenBank/DDBJ whole genome shotgun (WGS) entry which is preliminary data.</text>
</comment>
<evidence type="ECO:0000313" key="2">
    <source>
        <dbReference type="EMBL" id="PZD72481.1"/>
    </source>
</evidence>
<accession>A0A2W1JUI9</accession>
<reference evidence="2 3" key="1">
    <citation type="journal article" date="2018" name="Sci. Rep.">
        <title>A novel species of the marine cyanobacterium Acaryochloris with a unique pigment content and lifestyle.</title>
        <authorList>
            <person name="Partensky F."/>
            <person name="Six C."/>
            <person name="Ratin M."/>
            <person name="Garczarek L."/>
            <person name="Vaulot D."/>
            <person name="Probert I."/>
            <person name="Calteau A."/>
            <person name="Gourvil P."/>
            <person name="Marie D."/>
            <person name="Grebert T."/>
            <person name="Bouchier C."/>
            <person name="Le Panse S."/>
            <person name="Gachenot M."/>
            <person name="Rodriguez F."/>
            <person name="Garrido J.L."/>
        </authorList>
    </citation>
    <scope>NUCLEOTIDE SEQUENCE [LARGE SCALE GENOMIC DNA]</scope>
    <source>
        <strain evidence="2 3">RCC1774</strain>
    </source>
</reference>
<protein>
    <recommendedName>
        <fullName evidence="1">HNH nuclease domain-containing protein</fullName>
    </recommendedName>
</protein>